<dbReference type="Pfam" id="PF07687">
    <property type="entry name" value="M20_dimer"/>
    <property type="match status" value="1"/>
</dbReference>
<dbReference type="InterPro" id="IPR010964">
    <property type="entry name" value="M20A_pepV-rel"/>
</dbReference>
<keyword evidence="3" id="KW-0645">Protease</keyword>
<evidence type="ECO:0000256" key="1">
    <source>
        <dbReference type="ARBA" id="ARBA00001947"/>
    </source>
</evidence>
<dbReference type="GO" id="GO:0008777">
    <property type="term" value="F:acetylornithine deacetylase activity"/>
    <property type="evidence" value="ECO:0007669"/>
    <property type="project" value="TreeGrafter"/>
</dbReference>
<dbReference type="PANTHER" id="PTHR43808">
    <property type="entry name" value="ACETYLORNITHINE DEACETYLASE"/>
    <property type="match status" value="1"/>
</dbReference>
<gene>
    <name evidence="10" type="primary">pepV</name>
    <name evidence="10" type="ORF">H0267_08220</name>
</gene>
<dbReference type="InterPro" id="IPR036264">
    <property type="entry name" value="Bact_exopeptidase_dim_dom"/>
</dbReference>
<dbReference type="GO" id="GO:0008270">
    <property type="term" value="F:zinc ion binding"/>
    <property type="evidence" value="ECO:0007669"/>
    <property type="project" value="InterPro"/>
</dbReference>
<proteinExistence type="inferred from homology"/>
<dbReference type="GO" id="GO:0016805">
    <property type="term" value="F:dipeptidase activity"/>
    <property type="evidence" value="ECO:0007669"/>
    <property type="project" value="UniProtKB-KW"/>
</dbReference>
<evidence type="ECO:0000256" key="5">
    <source>
        <dbReference type="ARBA" id="ARBA00022801"/>
    </source>
</evidence>
<dbReference type="SUPFAM" id="SSF55031">
    <property type="entry name" value="Bacterial exopeptidase dimerisation domain"/>
    <property type="match status" value="1"/>
</dbReference>
<dbReference type="InterPro" id="IPR011650">
    <property type="entry name" value="Peptidase_M20_dimer"/>
</dbReference>
<evidence type="ECO:0000313" key="11">
    <source>
        <dbReference type="Proteomes" id="UP000614490"/>
    </source>
</evidence>
<organism evidence="10 11">
    <name type="scientific">Halobacillus yeomjeoni</name>
    <dbReference type="NCBI Taxonomy" id="311194"/>
    <lineage>
        <taxon>Bacteria</taxon>
        <taxon>Bacillati</taxon>
        <taxon>Bacillota</taxon>
        <taxon>Bacilli</taxon>
        <taxon>Bacillales</taxon>
        <taxon>Bacillaceae</taxon>
        <taxon>Halobacillus</taxon>
    </lineage>
</organism>
<evidence type="ECO:0000256" key="3">
    <source>
        <dbReference type="ARBA" id="ARBA00022670"/>
    </source>
</evidence>
<dbReference type="GO" id="GO:0006526">
    <property type="term" value="P:L-arginine biosynthetic process"/>
    <property type="evidence" value="ECO:0007669"/>
    <property type="project" value="TreeGrafter"/>
</dbReference>
<dbReference type="InterPro" id="IPR002933">
    <property type="entry name" value="Peptidase_M20"/>
</dbReference>
<dbReference type="NCBIfam" id="TIGR01887">
    <property type="entry name" value="dipeptidaselike"/>
    <property type="match status" value="1"/>
</dbReference>
<keyword evidence="6" id="KW-0862">Zinc</keyword>
<keyword evidence="5" id="KW-0378">Hydrolase</keyword>
<dbReference type="PROSITE" id="PS00758">
    <property type="entry name" value="ARGE_DAPE_CPG2_1"/>
    <property type="match status" value="1"/>
</dbReference>
<dbReference type="EMBL" id="JADZSC010000001">
    <property type="protein sequence ID" value="MBH0230201.1"/>
    <property type="molecule type" value="Genomic_DNA"/>
</dbReference>
<keyword evidence="8" id="KW-0482">Metalloprotease</keyword>
<evidence type="ECO:0000256" key="6">
    <source>
        <dbReference type="ARBA" id="ARBA00022833"/>
    </source>
</evidence>
<evidence type="ECO:0000259" key="9">
    <source>
        <dbReference type="Pfam" id="PF07687"/>
    </source>
</evidence>
<keyword evidence="4" id="KW-0479">Metal-binding</keyword>
<accession>A0A931HW24</accession>
<dbReference type="CDD" id="cd03888">
    <property type="entry name" value="M20_PepV"/>
    <property type="match status" value="1"/>
</dbReference>
<comment type="caution">
    <text evidence="10">The sequence shown here is derived from an EMBL/GenBank/DDBJ whole genome shotgun (WGS) entry which is preliminary data.</text>
</comment>
<dbReference type="Gene3D" id="3.40.630.10">
    <property type="entry name" value="Zn peptidases"/>
    <property type="match status" value="1"/>
</dbReference>
<dbReference type="RefSeq" id="WP_197316759.1">
    <property type="nucleotide sequence ID" value="NZ_JADZSC010000001.1"/>
</dbReference>
<protein>
    <submittedName>
        <fullName evidence="10">Dipeptidase PepV</fullName>
    </submittedName>
</protein>
<dbReference type="Pfam" id="PF01546">
    <property type="entry name" value="Peptidase_M20"/>
    <property type="match status" value="1"/>
</dbReference>
<evidence type="ECO:0000256" key="4">
    <source>
        <dbReference type="ARBA" id="ARBA00022723"/>
    </source>
</evidence>
<evidence type="ECO:0000256" key="2">
    <source>
        <dbReference type="ARBA" id="ARBA00006247"/>
    </source>
</evidence>
<sequence>MNIKDLSLNYESEFIEKVSQLLSIPSVYEDSDVFPYGRHIDDVLNEMLSIAEADGFVTKNIDGQAGHIEYGDGEELIGVLGHLDVVPAGDGWTTPPFKPTIRDGKLYARGAQDDKGPVMAAYIAMKLLKDQGFQPKKRIRLIVGTDEERDWKGMEYYFNKEEMPSYGFSPDASFPVIHAEKGLLDSYMTFPFSSEEDEDLVKVLTFNGGDRLNMVPDAAVAIVKSNTDIRSDFHSFLEEDKFEGTAEEGNESGIYKLTLYGESVHASKPENGVNAVVGLMKFLEKVRLSRGQSELIHKLHEAFTDSAGSGLDLKMSDEASGALTLNLGSISMDDQECKVGLNLRYPVTSEGERIVSTLKEFTEKLGGEFSVYDHLKPLYMEKDHPFLQTLLKVYNDVTNKNEEAIAIGGATYARSLKSGVAFGALFNDSPDTAHQKDEHVRLSDMMTAIQIYATSLYELTK</sequence>
<keyword evidence="7" id="KW-0224">Dipeptidase</keyword>
<dbReference type="GO" id="GO:0008237">
    <property type="term" value="F:metallopeptidase activity"/>
    <property type="evidence" value="ECO:0007669"/>
    <property type="project" value="UniProtKB-KW"/>
</dbReference>
<evidence type="ECO:0000256" key="8">
    <source>
        <dbReference type="ARBA" id="ARBA00023049"/>
    </source>
</evidence>
<evidence type="ECO:0000313" key="10">
    <source>
        <dbReference type="EMBL" id="MBH0230201.1"/>
    </source>
</evidence>
<dbReference type="PANTHER" id="PTHR43808:SF31">
    <property type="entry name" value="N-ACETYL-L-CITRULLINE DEACETYLASE"/>
    <property type="match status" value="1"/>
</dbReference>
<evidence type="ECO:0000256" key="7">
    <source>
        <dbReference type="ARBA" id="ARBA00022997"/>
    </source>
</evidence>
<dbReference type="Proteomes" id="UP000614490">
    <property type="component" value="Unassembled WGS sequence"/>
</dbReference>
<name>A0A931HW24_9BACI</name>
<feature type="domain" description="Peptidase M20 dimerisation" evidence="9">
    <location>
        <begin position="255"/>
        <end position="366"/>
    </location>
</feature>
<comment type="similarity">
    <text evidence="2">Belongs to the peptidase M20A family.</text>
</comment>
<dbReference type="InterPro" id="IPR050072">
    <property type="entry name" value="Peptidase_M20A"/>
</dbReference>
<dbReference type="SUPFAM" id="SSF53187">
    <property type="entry name" value="Zn-dependent exopeptidases"/>
    <property type="match status" value="1"/>
</dbReference>
<dbReference type="InterPro" id="IPR001261">
    <property type="entry name" value="ArgE/DapE_CS"/>
</dbReference>
<keyword evidence="11" id="KW-1185">Reference proteome</keyword>
<comment type="cofactor">
    <cofactor evidence="1">
        <name>Zn(2+)</name>
        <dbReference type="ChEBI" id="CHEBI:29105"/>
    </cofactor>
</comment>
<reference evidence="10 11" key="1">
    <citation type="journal article" date="2005" name="Int. J. Syst. Evol. Microbiol.">
        <title>Halobacillus yeomjeoni sp. nov., isolated from a marine solar saltern in Korea.</title>
        <authorList>
            <person name="Yoon J.H."/>
            <person name="Kang S.J."/>
            <person name="Lee C.H."/>
            <person name="Oh H.W."/>
            <person name="Oh T.K."/>
        </authorList>
    </citation>
    <scope>NUCLEOTIDE SEQUENCE [LARGE SCALE GENOMIC DNA]</scope>
    <source>
        <strain evidence="10 11">KCTC 3957</strain>
    </source>
</reference>
<dbReference type="NCBIfam" id="NF005591">
    <property type="entry name" value="PRK07318.1"/>
    <property type="match status" value="1"/>
</dbReference>
<dbReference type="Gene3D" id="3.30.70.360">
    <property type="match status" value="2"/>
</dbReference>
<dbReference type="AlphaFoldDB" id="A0A931HW24"/>
<dbReference type="GO" id="GO:0006508">
    <property type="term" value="P:proteolysis"/>
    <property type="evidence" value="ECO:0007669"/>
    <property type="project" value="UniProtKB-KW"/>
</dbReference>